<protein>
    <submittedName>
        <fullName evidence="1">Uncharacterized protein</fullName>
    </submittedName>
</protein>
<dbReference type="AlphaFoldDB" id="A0A2H0KW77"/>
<organism evidence="1 2">
    <name type="scientific">Candidatus Portnoybacteria bacterium CG11_big_fil_rev_8_21_14_0_20_40_15</name>
    <dbReference type="NCBI Taxonomy" id="1974817"/>
    <lineage>
        <taxon>Bacteria</taxon>
        <taxon>Candidatus Portnoyibacteriota</taxon>
    </lineage>
</organism>
<name>A0A2H0KW77_9BACT</name>
<proteinExistence type="predicted"/>
<accession>A0A2H0KW77</accession>
<comment type="caution">
    <text evidence="1">The sequence shown here is derived from an EMBL/GenBank/DDBJ whole genome shotgun (WGS) entry which is preliminary data.</text>
</comment>
<dbReference type="Proteomes" id="UP000229317">
    <property type="component" value="Unassembled WGS sequence"/>
</dbReference>
<evidence type="ECO:0000313" key="1">
    <source>
        <dbReference type="EMBL" id="PIQ75555.1"/>
    </source>
</evidence>
<evidence type="ECO:0000313" key="2">
    <source>
        <dbReference type="Proteomes" id="UP000229317"/>
    </source>
</evidence>
<sequence>MFTSSPPSSRYAGLRRIALGYQIKNLDRERRISPSPLDEIPAETIYWQPQLQINYNEIKN</sequence>
<gene>
    <name evidence="1" type="ORF">COV84_00620</name>
</gene>
<dbReference type="EMBL" id="PCVO01000007">
    <property type="protein sequence ID" value="PIQ75555.1"/>
    <property type="molecule type" value="Genomic_DNA"/>
</dbReference>
<reference evidence="1 2" key="1">
    <citation type="submission" date="2017-09" db="EMBL/GenBank/DDBJ databases">
        <title>Depth-based differentiation of microbial function through sediment-hosted aquifers and enrichment of novel symbionts in the deep terrestrial subsurface.</title>
        <authorList>
            <person name="Probst A.J."/>
            <person name="Ladd B."/>
            <person name="Jarett J.K."/>
            <person name="Geller-Mcgrath D.E."/>
            <person name="Sieber C.M."/>
            <person name="Emerson J.B."/>
            <person name="Anantharaman K."/>
            <person name="Thomas B.C."/>
            <person name="Malmstrom R."/>
            <person name="Stieglmeier M."/>
            <person name="Klingl A."/>
            <person name="Woyke T."/>
            <person name="Ryan C.M."/>
            <person name="Banfield J.F."/>
        </authorList>
    </citation>
    <scope>NUCLEOTIDE SEQUENCE [LARGE SCALE GENOMIC DNA]</scope>
    <source>
        <strain evidence="1">CG11_big_fil_rev_8_21_14_0_20_40_15</strain>
    </source>
</reference>